<dbReference type="Gene3D" id="1.20.1720.10">
    <property type="entry name" value="Multidrug resistance protein D"/>
    <property type="match status" value="1"/>
</dbReference>
<feature type="domain" description="Major facilitator superfamily (MFS) profile" evidence="8">
    <location>
        <begin position="21"/>
        <end position="506"/>
    </location>
</feature>
<evidence type="ECO:0000313" key="10">
    <source>
        <dbReference type="Proteomes" id="UP001148313"/>
    </source>
</evidence>
<sequence length="533" mass="57996">MPQEPAHQVKPLPPGFHRNMIIVTTLFISLMASIDLTIVTVALPYMAGNLNATTDEVTWVVTMFAVGQAIIIGITGHLSRMLGRKVLILTAVVGFVVSSVACGLAQDLDMIVAFRFIQGLFSGPLIPLSQAMLIDAVEEEERAKILAFWVVGVMGGPALGPMLGGYLAQDLDWRWNFWVNVPVGAVAVILILSFVRRTPHIPMRTDWLGLGFLVAMLSTLQIGLNQGDKLDWFSSQTIVYLFLISFVAGLVIIGRGVYLGQRHIIDIGLFADLNFTLCCLVVTAMGSTFLALMILAPQLFVDGLGWQASTAGVVIGCYGAGGVTGSFVAGRLQAFLSFRQSYILACLIMGSGWYWFSRLDENIGKWEAVPPGVMIVFGMMLVFPVLAARAFANLSPEKRDEGAGLFNLTKTLGFSFGTTAVGTLYYNGQLANWTRHVGEISPGNPALQQYLNDLGDVSYDTKMAYVAELLTTQSQLQTIFEIAQYMAFCTFGLAILAVFFRSPTPRGSRGYAGWLDIRPFGRFMRPARSASSG</sequence>
<feature type="transmembrane region" description="Helical" evidence="7">
    <location>
        <begin position="146"/>
        <end position="169"/>
    </location>
</feature>
<keyword evidence="5 7" id="KW-1133">Transmembrane helix</keyword>
<dbReference type="InterPro" id="IPR011701">
    <property type="entry name" value="MFS"/>
</dbReference>
<dbReference type="InterPro" id="IPR036259">
    <property type="entry name" value="MFS_trans_sf"/>
</dbReference>
<reference evidence="9" key="1">
    <citation type="submission" date="2022-11" db="EMBL/GenBank/DDBJ databases">
        <title>Hoeflea poritis sp. nov., isolated from scleractinian coral Porites lutea.</title>
        <authorList>
            <person name="Zhang G."/>
            <person name="Wei Q."/>
            <person name="Cai L."/>
        </authorList>
    </citation>
    <scope>NUCLEOTIDE SEQUENCE</scope>
    <source>
        <strain evidence="9">E7-10</strain>
    </source>
</reference>
<proteinExistence type="predicted"/>
<evidence type="ECO:0000256" key="3">
    <source>
        <dbReference type="ARBA" id="ARBA00022475"/>
    </source>
</evidence>
<keyword evidence="2" id="KW-0813">Transport</keyword>
<dbReference type="NCBIfam" id="TIGR00711">
    <property type="entry name" value="efflux_EmrB"/>
    <property type="match status" value="1"/>
</dbReference>
<evidence type="ECO:0000259" key="8">
    <source>
        <dbReference type="PROSITE" id="PS50850"/>
    </source>
</evidence>
<evidence type="ECO:0000256" key="4">
    <source>
        <dbReference type="ARBA" id="ARBA00022692"/>
    </source>
</evidence>
<accession>A0ABT4VI28</accession>
<evidence type="ECO:0000313" key="9">
    <source>
        <dbReference type="EMBL" id="MDA4844369.1"/>
    </source>
</evidence>
<evidence type="ECO:0000256" key="2">
    <source>
        <dbReference type="ARBA" id="ARBA00022448"/>
    </source>
</evidence>
<dbReference type="Proteomes" id="UP001148313">
    <property type="component" value="Unassembled WGS sequence"/>
</dbReference>
<comment type="subcellular location">
    <subcellularLocation>
        <location evidence="1">Cell membrane</location>
        <topology evidence="1">Multi-pass membrane protein</topology>
    </subcellularLocation>
</comment>
<feature type="transmembrane region" description="Helical" evidence="7">
    <location>
        <begin position="238"/>
        <end position="258"/>
    </location>
</feature>
<dbReference type="PANTHER" id="PTHR23501:SF174">
    <property type="entry name" value="MULTIDRUG EXPORT PROTEIN EMRB-RELATED"/>
    <property type="match status" value="1"/>
</dbReference>
<feature type="transmembrane region" description="Helical" evidence="7">
    <location>
        <begin position="21"/>
        <end position="45"/>
    </location>
</feature>
<feature type="transmembrane region" description="Helical" evidence="7">
    <location>
        <begin position="175"/>
        <end position="195"/>
    </location>
</feature>
<organism evidence="9 10">
    <name type="scientific">Hoeflea poritis</name>
    <dbReference type="NCBI Taxonomy" id="2993659"/>
    <lineage>
        <taxon>Bacteria</taxon>
        <taxon>Pseudomonadati</taxon>
        <taxon>Pseudomonadota</taxon>
        <taxon>Alphaproteobacteria</taxon>
        <taxon>Hyphomicrobiales</taxon>
        <taxon>Rhizobiaceae</taxon>
        <taxon>Hoeflea</taxon>
    </lineage>
</organism>
<dbReference type="Pfam" id="PF07690">
    <property type="entry name" value="MFS_1"/>
    <property type="match status" value="1"/>
</dbReference>
<keyword evidence="3" id="KW-1003">Cell membrane</keyword>
<feature type="transmembrane region" description="Helical" evidence="7">
    <location>
        <begin position="112"/>
        <end position="134"/>
    </location>
</feature>
<dbReference type="Gene3D" id="1.20.1250.20">
    <property type="entry name" value="MFS general substrate transporter like domains"/>
    <property type="match status" value="1"/>
</dbReference>
<feature type="transmembrane region" description="Helical" evidence="7">
    <location>
        <begin position="270"/>
        <end position="296"/>
    </location>
</feature>
<feature type="transmembrane region" description="Helical" evidence="7">
    <location>
        <begin position="482"/>
        <end position="500"/>
    </location>
</feature>
<dbReference type="EMBL" id="JAPJZH010000002">
    <property type="protein sequence ID" value="MDA4844369.1"/>
    <property type="molecule type" value="Genomic_DNA"/>
</dbReference>
<evidence type="ECO:0000256" key="1">
    <source>
        <dbReference type="ARBA" id="ARBA00004651"/>
    </source>
</evidence>
<keyword evidence="6 7" id="KW-0472">Membrane</keyword>
<evidence type="ECO:0000256" key="6">
    <source>
        <dbReference type="ARBA" id="ARBA00023136"/>
    </source>
</evidence>
<gene>
    <name evidence="9" type="ORF">OOZ53_03365</name>
</gene>
<dbReference type="PROSITE" id="PS50850">
    <property type="entry name" value="MFS"/>
    <property type="match status" value="1"/>
</dbReference>
<feature type="transmembrane region" description="Helical" evidence="7">
    <location>
        <begin position="404"/>
        <end position="426"/>
    </location>
</feature>
<dbReference type="InterPro" id="IPR020846">
    <property type="entry name" value="MFS_dom"/>
</dbReference>
<feature type="transmembrane region" description="Helical" evidence="7">
    <location>
        <begin position="57"/>
        <end position="74"/>
    </location>
</feature>
<dbReference type="SUPFAM" id="SSF103473">
    <property type="entry name" value="MFS general substrate transporter"/>
    <property type="match status" value="1"/>
</dbReference>
<feature type="transmembrane region" description="Helical" evidence="7">
    <location>
        <begin position="207"/>
        <end position="226"/>
    </location>
</feature>
<protein>
    <submittedName>
        <fullName evidence="9">DHA2 family efflux MFS transporter permease subunit</fullName>
    </submittedName>
</protein>
<keyword evidence="10" id="KW-1185">Reference proteome</keyword>
<name>A0ABT4VI28_9HYPH</name>
<evidence type="ECO:0000256" key="5">
    <source>
        <dbReference type="ARBA" id="ARBA00022989"/>
    </source>
</evidence>
<comment type="caution">
    <text evidence="9">The sequence shown here is derived from an EMBL/GenBank/DDBJ whole genome shotgun (WGS) entry which is preliminary data.</text>
</comment>
<feature type="transmembrane region" description="Helical" evidence="7">
    <location>
        <begin position="86"/>
        <end position="106"/>
    </location>
</feature>
<feature type="transmembrane region" description="Helical" evidence="7">
    <location>
        <begin position="341"/>
        <end position="356"/>
    </location>
</feature>
<dbReference type="InterPro" id="IPR004638">
    <property type="entry name" value="EmrB-like"/>
</dbReference>
<feature type="transmembrane region" description="Helical" evidence="7">
    <location>
        <begin position="368"/>
        <end position="392"/>
    </location>
</feature>
<dbReference type="RefSeq" id="WP_271087900.1">
    <property type="nucleotide sequence ID" value="NZ_JAPJZH010000002.1"/>
</dbReference>
<evidence type="ECO:0000256" key="7">
    <source>
        <dbReference type="SAM" id="Phobius"/>
    </source>
</evidence>
<keyword evidence="4 7" id="KW-0812">Transmembrane</keyword>
<feature type="transmembrane region" description="Helical" evidence="7">
    <location>
        <begin position="308"/>
        <end position="329"/>
    </location>
</feature>
<dbReference type="PANTHER" id="PTHR23501">
    <property type="entry name" value="MAJOR FACILITATOR SUPERFAMILY"/>
    <property type="match status" value="1"/>
</dbReference>